<reference evidence="3 4" key="1">
    <citation type="submission" date="2015-12" db="EMBL/GenBank/DDBJ databases">
        <title>Draft genome sequence of Moniliophthora roreri, the causal agent of frosty pod rot of cacao.</title>
        <authorList>
            <person name="Aime M.C."/>
            <person name="Diaz-Valderrama J.R."/>
            <person name="Kijpornyongpan T."/>
            <person name="Phillips-Mora W."/>
        </authorList>
    </citation>
    <scope>NUCLEOTIDE SEQUENCE [LARGE SCALE GENOMIC DNA]</scope>
    <source>
        <strain evidence="3 4">MCA 2952</strain>
    </source>
</reference>
<dbReference type="EMBL" id="LATX01002350">
    <property type="protein sequence ID" value="KTB31124.1"/>
    <property type="molecule type" value="Genomic_DNA"/>
</dbReference>
<evidence type="ECO:0000256" key="1">
    <source>
        <dbReference type="SAM" id="MobiDB-lite"/>
    </source>
</evidence>
<sequence>MSTPERKTVRFVDGDETHAISTPSPPMTSSSLSASPSSPRALELHPRSDVAPNIDDIHAVLRFRSPPRFNFDVSRDPGIVLSPSPVLTLEVRTEPATIPPVASVKLISKFLPWSIEIKPSATDEDAYVTVADLLGGLYRALRLPVTDAEYEASNKLEVFNAYEARCKRVATEEGALASDVEHSKGIKRVDFLLGNLRFYGLSRIPGRPDLLKFSVAK</sequence>
<evidence type="ECO:0000313" key="4">
    <source>
        <dbReference type="Proteomes" id="UP000054988"/>
    </source>
</evidence>
<dbReference type="InterPro" id="IPR046522">
    <property type="entry name" value="DUF6699"/>
</dbReference>
<feature type="domain" description="DUF6699" evidence="2">
    <location>
        <begin position="70"/>
        <end position="203"/>
    </location>
</feature>
<name>A0A0W0F4J5_MONRR</name>
<feature type="compositionally biased region" description="Basic and acidic residues" evidence="1">
    <location>
        <begin position="1"/>
        <end position="18"/>
    </location>
</feature>
<proteinExistence type="predicted"/>
<feature type="compositionally biased region" description="Low complexity" evidence="1">
    <location>
        <begin position="27"/>
        <end position="39"/>
    </location>
</feature>
<gene>
    <name evidence="3" type="ORF">WG66_16287</name>
</gene>
<evidence type="ECO:0000259" key="2">
    <source>
        <dbReference type="Pfam" id="PF20415"/>
    </source>
</evidence>
<feature type="region of interest" description="Disordered" evidence="1">
    <location>
        <begin position="1"/>
        <end position="44"/>
    </location>
</feature>
<comment type="caution">
    <text evidence="3">The sequence shown here is derived from an EMBL/GenBank/DDBJ whole genome shotgun (WGS) entry which is preliminary data.</text>
</comment>
<evidence type="ECO:0000313" key="3">
    <source>
        <dbReference type="EMBL" id="KTB31124.1"/>
    </source>
</evidence>
<accession>A0A0W0F4J5</accession>
<dbReference type="AlphaFoldDB" id="A0A0W0F4J5"/>
<dbReference type="Pfam" id="PF20415">
    <property type="entry name" value="DUF6699"/>
    <property type="match status" value="1"/>
</dbReference>
<organism evidence="3 4">
    <name type="scientific">Moniliophthora roreri</name>
    <name type="common">Frosty pod rot fungus</name>
    <name type="synonym">Monilia roreri</name>
    <dbReference type="NCBI Taxonomy" id="221103"/>
    <lineage>
        <taxon>Eukaryota</taxon>
        <taxon>Fungi</taxon>
        <taxon>Dikarya</taxon>
        <taxon>Basidiomycota</taxon>
        <taxon>Agaricomycotina</taxon>
        <taxon>Agaricomycetes</taxon>
        <taxon>Agaricomycetidae</taxon>
        <taxon>Agaricales</taxon>
        <taxon>Marasmiineae</taxon>
        <taxon>Marasmiaceae</taxon>
        <taxon>Moniliophthora</taxon>
    </lineage>
</organism>
<protein>
    <recommendedName>
        <fullName evidence="2">DUF6699 domain-containing protein</fullName>
    </recommendedName>
</protein>
<dbReference type="Proteomes" id="UP000054988">
    <property type="component" value="Unassembled WGS sequence"/>
</dbReference>